<evidence type="ECO:0000313" key="1">
    <source>
        <dbReference type="EMBL" id="KAJ2928256.1"/>
    </source>
</evidence>
<keyword evidence="2" id="KW-1185">Reference proteome</keyword>
<sequence length="236" mass="27100">MAPTDEVAMVEMAEIEARDEALFTDDEDAVSINLVPNCCKRSRSLSPDKEAPSKKIKLDKILKEDFKCLYGVNGEPPFLLSQIMELSNNSNIILGLVWRKEHVETGDVIETCWRKINWITGHLNQFWDDYKRGHHQGKTIRFCPDGYLEIVDNTYGHAPGSFAHPTEYVVVYHKGGLYLDFGKEPLTDPQKGFKWLWLPESKMWIKTMKVLAGTFTYDELQYRQDCAKDSIMGSDN</sequence>
<proteinExistence type="predicted"/>
<dbReference type="Proteomes" id="UP001140091">
    <property type="component" value="Unassembled WGS sequence"/>
</dbReference>
<dbReference type="EMBL" id="JANBPK010000933">
    <property type="protein sequence ID" value="KAJ2928256.1"/>
    <property type="molecule type" value="Genomic_DNA"/>
</dbReference>
<gene>
    <name evidence="1" type="ORF">H1R20_g8836</name>
</gene>
<organism evidence="1 2">
    <name type="scientific">Candolleomyces eurysporus</name>
    <dbReference type="NCBI Taxonomy" id="2828524"/>
    <lineage>
        <taxon>Eukaryota</taxon>
        <taxon>Fungi</taxon>
        <taxon>Dikarya</taxon>
        <taxon>Basidiomycota</taxon>
        <taxon>Agaricomycotina</taxon>
        <taxon>Agaricomycetes</taxon>
        <taxon>Agaricomycetidae</taxon>
        <taxon>Agaricales</taxon>
        <taxon>Agaricineae</taxon>
        <taxon>Psathyrellaceae</taxon>
        <taxon>Candolleomyces</taxon>
    </lineage>
</organism>
<accession>A0A9W8J377</accession>
<protein>
    <submittedName>
        <fullName evidence="1">Uncharacterized protein</fullName>
    </submittedName>
</protein>
<comment type="caution">
    <text evidence="1">The sequence shown here is derived from an EMBL/GenBank/DDBJ whole genome shotgun (WGS) entry which is preliminary data.</text>
</comment>
<evidence type="ECO:0000313" key="2">
    <source>
        <dbReference type="Proteomes" id="UP001140091"/>
    </source>
</evidence>
<feature type="non-terminal residue" evidence="1">
    <location>
        <position position="236"/>
    </location>
</feature>
<name>A0A9W8J377_9AGAR</name>
<dbReference type="AlphaFoldDB" id="A0A9W8J377"/>
<reference evidence="1" key="1">
    <citation type="submission" date="2022-06" db="EMBL/GenBank/DDBJ databases">
        <title>Genome Sequence of Candolleomyces eurysporus.</title>
        <authorList>
            <person name="Buettner E."/>
        </authorList>
    </citation>
    <scope>NUCLEOTIDE SEQUENCE</scope>
    <source>
        <strain evidence="1">VTCC 930004</strain>
    </source>
</reference>